<dbReference type="InterPro" id="IPR037212">
    <property type="entry name" value="Med7/Med21-like"/>
</dbReference>
<dbReference type="GO" id="GO:0006357">
    <property type="term" value="P:regulation of transcription by RNA polymerase II"/>
    <property type="evidence" value="ECO:0007669"/>
    <property type="project" value="InterPro"/>
</dbReference>
<evidence type="ECO:0000256" key="4">
    <source>
        <dbReference type="ARBA" id="ARBA00023163"/>
    </source>
</evidence>
<comment type="subcellular location">
    <subcellularLocation>
        <location evidence="1 6">Nucleus</location>
    </subcellularLocation>
</comment>
<dbReference type="InterPro" id="IPR009244">
    <property type="entry name" value="Mediatior_Med7"/>
</dbReference>
<keyword evidence="8" id="KW-0472">Membrane</keyword>
<evidence type="ECO:0000256" key="7">
    <source>
        <dbReference type="SAM" id="MobiDB-lite"/>
    </source>
</evidence>
<dbReference type="SUPFAM" id="SSF140718">
    <property type="entry name" value="Mediator hinge subcomplex-like"/>
    <property type="match status" value="1"/>
</dbReference>
<keyword evidence="5 6" id="KW-0539">Nucleus</keyword>
<comment type="subunit">
    <text evidence="6">Component of the Mediator complex.</text>
</comment>
<feature type="transmembrane region" description="Helical" evidence="8">
    <location>
        <begin position="82"/>
        <end position="104"/>
    </location>
</feature>
<dbReference type="Proteomes" id="UP000272942">
    <property type="component" value="Unassembled WGS sequence"/>
</dbReference>
<keyword evidence="8" id="KW-1133">Transmembrane helix</keyword>
<dbReference type="EMBL" id="UZAN01057560">
    <property type="protein sequence ID" value="VDP91705.1"/>
    <property type="molecule type" value="Genomic_DNA"/>
</dbReference>
<dbReference type="Gene3D" id="6.10.140.200">
    <property type="match status" value="1"/>
</dbReference>
<dbReference type="PANTHER" id="PTHR21428:SF11">
    <property type="entry name" value="MEDIATOR OF RNA POLYMERASE II TRANSCRIPTION SUBUNIT 7"/>
    <property type="match status" value="1"/>
</dbReference>
<feature type="region of interest" description="Disordered" evidence="7">
    <location>
        <begin position="19"/>
        <end position="46"/>
    </location>
</feature>
<reference evidence="11" key="1">
    <citation type="submission" date="2016-06" db="UniProtKB">
        <authorList>
            <consortium name="WormBaseParasite"/>
        </authorList>
    </citation>
    <scope>IDENTIFICATION</scope>
</reference>
<dbReference type="GO" id="GO:0070847">
    <property type="term" value="C:core mediator complex"/>
    <property type="evidence" value="ECO:0007669"/>
    <property type="project" value="TreeGrafter"/>
</dbReference>
<keyword evidence="3 6" id="KW-0805">Transcription regulation</keyword>
<proteinExistence type="inferred from homology"/>
<evidence type="ECO:0000256" key="3">
    <source>
        <dbReference type="ARBA" id="ARBA00023015"/>
    </source>
</evidence>
<evidence type="ECO:0000313" key="9">
    <source>
        <dbReference type="EMBL" id="VDP91705.1"/>
    </source>
</evidence>
<evidence type="ECO:0000256" key="2">
    <source>
        <dbReference type="ARBA" id="ARBA00009994"/>
    </source>
</evidence>
<dbReference type="GO" id="GO:0003712">
    <property type="term" value="F:transcription coregulator activity"/>
    <property type="evidence" value="ECO:0007669"/>
    <property type="project" value="InterPro"/>
</dbReference>
<evidence type="ECO:0000256" key="5">
    <source>
        <dbReference type="ARBA" id="ARBA00023242"/>
    </source>
</evidence>
<dbReference type="Pfam" id="PF05983">
    <property type="entry name" value="Med7"/>
    <property type="match status" value="1"/>
</dbReference>
<dbReference type="GO" id="GO:0016592">
    <property type="term" value="C:mediator complex"/>
    <property type="evidence" value="ECO:0007669"/>
    <property type="project" value="InterPro"/>
</dbReference>
<gene>
    <name evidence="9" type="ORF">ECPE_LOCUS14433</name>
</gene>
<evidence type="ECO:0000313" key="10">
    <source>
        <dbReference type="Proteomes" id="UP000272942"/>
    </source>
</evidence>
<dbReference type="PANTHER" id="PTHR21428">
    <property type="entry name" value="MEDIATOR OF RNA POLYMERASE II TRANSCRIPTION SUBUNIT 7"/>
    <property type="match status" value="1"/>
</dbReference>
<evidence type="ECO:0000256" key="1">
    <source>
        <dbReference type="ARBA" id="ARBA00004123"/>
    </source>
</evidence>
<organism evidence="11">
    <name type="scientific">Echinostoma caproni</name>
    <dbReference type="NCBI Taxonomy" id="27848"/>
    <lineage>
        <taxon>Eukaryota</taxon>
        <taxon>Metazoa</taxon>
        <taxon>Spiralia</taxon>
        <taxon>Lophotrochozoa</taxon>
        <taxon>Platyhelminthes</taxon>
        <taxon>Trematoda</taxon>
        <taxon>Digenea</taxon>
        <taxon>Plagiorchiida</taxon>
        <taxon>Echinostomata</taxon>
        <taxon>Echinostomatoidea</taxon>
        <taxon>Echinostomatidae</taxon>
        <taxon>Echinostoma</taxon>
    </lineage>
</organism>
<reference evidence="9 10" key="2">
    <citation type="submission" date="2018-11" db="EMBL/GenBank/DDBJ databases">
        <authorList>
            <consortium name="Pathogen Informatics"/>
        </authorList>
    </citation>
    <scope>NUCLEOTIDE SEQUENCE [LARGE SCALE GENOMIC DNA]</scope>
    <source>
        <strain evidence="9 10">Egypt</strain>
    </source>
</reference>
<protein>
    <recommendedName>
        <fullName evidence="6">Mediator of RNA polymerase II transcription subunit 7</fullName>
    </recommendedName>
</protein>
<keyword evidence="4 6" id="KW-0804">Transcription</keyword>
<evidence type="ECO:0000313" key="11">
    <source>
        <dbReference type="WBParaSite" id="ECPE_0001447401-mRNA-1"/>
    </source>
</evidence>
<comment type="similarity">
    <text evidence="2 6">Belongs to the Mediator complex subunit 7 family.</text>
</comment>
<keyword evidence="6" id="KW-0010">Activator</keyword>
<comment type="function">
    <text evidence="6">Component of the Mediator complex, a coactivator involved in the regulated transcription of nearly all RNA polymerase II-dependent genes. Mediator functions as a bridge to convey information from gene-specific regulatory proteins to the basal RNA polymerase II transcription machinery.</text>
</comment>
<dbReference type="InterPro" id="IPR044888">
    <property type="entry name" value="Mediatior_Med7_sf"/>
</dbReference>
<accession>A0A183B5E9</accession>
<dbReference type="AlphaFoldDB" id="A0A183B5E9"/>
<dbReference type="WBParaSite" id="ECPE_0001447401-mRNA-1">
    <property type="protein sequence ID" value="ECPE_0001447401-mRNA-1"/>
    <property type="gene ID" value="ECPE_0001447401"/>
</dbReference>
<keyword evidence="8" id="KW-0812">Transmembrane</keyword>
<keyword evidence="10" id="KW-1185">Reference proteome</keyword>
<name>A0A183B5E9_9TREM</name>
<sequence length="335" mass="36900">MSSEKSKNADMAHVSLFPSPPWQLVNRHQTGPGASQEPPIRPPTPPGQTVYRMFGNLYNLDDAILRSLESQGVRRVYPQVDFAVISLLLMSSNIVCCIFSIVPLPNQTYNRKRELRKINFSILANYLDLLDIITRDPSSPKRTERLDNLAILFINMHHLVNEYRQHQARDLLREILSYQVSIASQTVEKAELYTTRANDLLRNAGQELIVPGQPSVTFNVPGVSTNCVDTVRSGLVELGPTLAPLLQTVLDETMGGDPACRRIQAAPGLGSSSRLPGNLLDHPGSQSSLDCFNSDGILDGVCGDDPADHVDPSLWQFLSECQLDDGASYPDHCPG</sequence>
<evidence type="ECO:0000256" key="8">
    <source>
        <dbReference type="SAM" id="Phobius"/>
    </source>
</evidence>
<dbReference type="OrthoDB" id="10253553at2759"/>
<evidence type="ECO:0000256" key="6">
    <source>
        <dbReference type="RuleBase" id="RU364060"/>
    </source>
</evidence>